<feature type="region of interest" description="Disordered" evidence="1">
    <location>
        <begin position="71"/>
        <end position="97"/>
    </location>
</feature>
<evidence type="ECO:0000313" key="2">
    <source>
        <dbReference type="EMBL" id="CAD8745763.1"/>
    </source>
</evidence>
<dbReference type="EMBL" id="HBFK01019785">
    <property type="protein sequence ID" value="CAD8745763.1"/>
    <property type="molecule type" value="Transcribed_RNA"/>
</dbReference>
<dbReference type="EMBL" id="HBFX01026149">
    <property type="protein sequence ID" value="CAD8962891.1"/>
    <property type="molecule type" value="Transcribed_RNA"/>
</dbReference>
<sequence length="329" mass="35510">MDFDPAEETPLVRFTEAAAGAATATAGAIGGGSQPQIRQELAVPSSTMNMSAGGRAEAALSGVGGALAGLPTVASGKKGDPPEEKPASESMWDDGLSTNFDTEEITQARFEEIKARTMFQMVEDVNNGAQKLLFLTNAQADLIASSSNSIEKLITALELPFKPKLLIQLGTDFASPGICASFNPNDNWAREYGVDCPEPSFANHSDIRVALSKIDAFMLDVIIPLACQTNALILCSGIKEQWLAASLTKIIKMQKSKFGTNPPFSVLATTSVINNFYAAPAHLNRHWRVVRRQSKAWCHRDKKIVDMLHAIPKEDLWDPDLVDLTPDAP</sequence>
<evidence type="ECO:0000256" key="1">
    <source>
        <dbReference type="SAM" id="MobiDB-lite"/>
    </source>
</evidence>
<gene>
    <name evidence="3" type="ORF">HAND00432_LOCUS15899</name>
    <name evidence="2" type="ORF">HAND1043_LOCUS12259</name>
</gene>
<dbReference type="AlphaFoldDB" id="A0A6U4MFX3"/>
<accession>A0A6U4MFX3</accession>
<feature type="compositionally biased region" description="Basic and acidic residues" evidence="1">
    <location>
        <begin position="77"/>
        <end position="87"/>
    </location>
</feature>
<evidence type="ECO:0000313" key="3">
    <source>
        <dbReference type="EMBL" id="CAD8962891.1"/>
    </source>
</evidence>
<proteinExistence type="predicted"/>
<reference evidence="3" key="1">
    <citation type="submission" date="2021-01" db="EMBL/GenBank/DDBJ databases">
        <authorList>
            <person name="Corre E."/>
            <person name="Pelletier E."/>
            <person name="Niang G."/>
            <person name="Scheremetjew M."/>
            <person name="Finn R."/>
            <person name="Kale V."/>
            <person name="Holt S."/>
            <person name="Cochrane G."/>
            <person name="Meng A."/>
            <person name="Brown T."/>
            <person name="Cohen L."/>
        </authorList>
    </citation>
    <scope>NUCLEOTIDE SEQUENCE</scope>
    <source>
        <strain evidence="2">CCMP441</strain>
        <strain evidence="3">CCMP644</strain>
    </source>
</reference>
<protein>
    <submittedName>
        <fullName evidence="3">Uncharacterized protein</fullName>
    </submittedName>
</protein>
<organism evidence="3">
    <name type="scientific">Hemiselmis andersenii</name>
    <name type="common">Cryptophyte alga</name>
    <dbReference type="NCBI Taxonomy" id="464988"/>
    <lineage>
        <taxon>Eukaryota</taxon>
        <taxon>Cryptophyceae</taxon>
        <taxon>Cryptomonadales</taxon>
        <taxon>Hemiselmidaceae</taxon>
        <taxon>Hemiselmis</taxon>
    </lineage>
</organism>
<name>A0A6U4MFX3_HEMAN</name>